<keyword evidence="1" id="KW-0175">Coiled coil</keyword>
<feature type="compositionally biased region" description="Basic and acidic residues" evidence="2">
    <location>
        <begin position="134"/>
        <end position="146"/>
    </location>
</feature>
<reference evidence="3" key="2">
    <citation type="submission" date="2020-11" db="EMBL/GenBank/DDBJ databases">
        <authorList>
            <person name="McCartney M.A."/>
            <person name="Auch B."/>
            <person name="Kono T."/>
            <person name="Mallez S."/>
            <person name="Becker A."/>
            <person name="Gohl D.M."/>
            <person name="Silverstein K.A.T."/>
            <person name="Koren S."/>
            <person name="Bechman K.B."/>
            <person name="Herman A."/>
            <person name="Abrahante J.E."/>
            <person name="Garbe J."/>
        </authorList>
    </citation>
    <scope>NUCLEOTIDE SEQUENCE</scope>
    <source>
        <strain evidence="3">Duluth1</strain>
        <tissue evidence="3">Whole animal</tissue>
    </source>
</reference>
<feature type="compositionally biased region" description="Basic and acidic residues" evidence="2">
    <location>
        <begin position="207"/>
        <end position="226"/>
    </location>
</feature>
<feature type="compositionally biased region" description="Low complexity" evidence="2">
    <location>
        <begin position="31"/>
        <end position="41"/>
    </location>
</feature>
<gene>
    <name evidence="3" type="ORF">DPMN_033835</name>
</gene>
<feature type="compositionally biased region" description="Basic residues" evidence="2">
    <location>
        <begin position="15"/>
        <end position="30"/>
    </location>
</feature>
<reference evidence="3" key="1">
    <citation type="journal article" date="2019" name="bioRxiv">
        <title>The Genome of the Zebra Mussel, Dreissena polymorpha: A Resource for Invasive Species Research.</title>
        <authorList>
            <person name="McCartney M.A."/>
            <person name="Auch B."/>
            <person name="Kono T."/>
            <person name="Mallez S."/>
            <person name="Zhang Y."/>
            <person name="Obille A."/>
            <person name="Becker A."/>
            <person name="Abrahante J.E."/>
            <person name="Garbe J."/>
            <person name="Badalamenti J.P."/>
            <person name="Herman A."/>
            <person name="Mangelson H."/>
            <person name="Liachko I."/>
            <person name="Sullivan S."/>
            <person name="Sone E.D."/>
            <person name="Koren S."/>
            <person name="Silverstein K.A.T."/>
            <person name="Beckman K.B."/>
            <person name="Gohl D.M."/>
        </authorList>
    </citation>
    <scope>NUCLEOTIDE SEQUENCE</scope>
    <source>
        <strain evidence="3">Duluth1</strain>
        <tissue evidence="3">Whole animal</tissue>
    </source>
</reference>
<feature type="non-terminal residue" evidence="3">
    <location>
        <position position="1"/>
    </location>
</feature>
<feature type="compositionally biased region" description="Basic residues" evidence="2">
    <location>
        <begin position="158"/>
        <end position="167"/>
    </location>
</feature>
<evidence type="ECO:0000256" key="2">
    <source>
        <dbReference type="SAM" id="MobiDB-lite"/>
    </source>
</evidence>
<dbReference type="SUPFAM" id="SSF101898">
    <property type="entry name" value="NHL repeat"/>
    <property type="match status" value="1"/>
</dbReference>
<feature type="compositionally biased region" description="Basic and acidic residues" evidence="2">
    <location>
        <begin position="168"/>
        <end position="199"/>
    </location>
</feature>
<feature type="region of interest" description="Disordered" evidence="2">
    <location>
        <begin position="1"/>
        <end position="259"/>
    </location>
</feature>
<organism evidence="3 4">
    <name type="scientific">Dreissena polymorpha</name>
    <name type="common">Zebra mussel</name>
    <name type="synonym">Mytilus polymorpha</name>
    <dbReference type="NCBI Taxonomy" id="45954"/>
    <lineage>
        <taxon>Eukaryota</taxon>
        <taxon>Metazoa</taxon>
        <taxon>Spiralia</taxon>
        <taxon>Lophotrochozoa</taxon>
        <taxon>Mollusca</taxon>
        <taxon>Bivalvia</taxon>
        <taxon>Autobranchia</taxon>
        <taxon>Heteroconchia</taxon>
        <taxon>Euheterodonta</taxon>
        <taxon>Imparidentia</taxon>
        <taxon>Neoheterodontei</taxon>
        <taxon>Myida</taxon>
        <taxon>Dreissenoidea</taxon>
        <taxon>Dreissenidae</taxon>
        <taxon>Dreissena</taxon>
    </lineage>
</organism>
<comment type="caution">
    <text evidence="3">The sequence shown here is derived from an EMBL/GenBank/DDBJ whole genome shotgun (WGS) entry which is preliminary data.</text>
</comment>
<proteinExistence type="predicted"/>
<evidence type="ECO:0000313" key="3">
    <source>
        <dbReference type="EMBL" id="KAH3870647.1"/>
    </source>
</evidence>
<dbReference type="EMBL" id="JAIWYP010000002">
    <property type="protein sequence ID" value="KAH3870647.1"/>
    <property type="molecule type" value="Genomic_DNA"/>
</dbReference>
<sequence>VSSSESESSGDSRSRSKTRKQSKKKKKNKQVSKSPTKLKLPSPSPGRRGEKNEATRLVSPVKKKKAGRRASPEFERESRVEKVLGSRRQIKSMSPSFEKSLSFYADDKKARKAEQKKKKKEAKTLDKSNNTSLDRSRGYESRDRELSPMSDLRSNSPMKKKKKNKKNKDKDKDSDPSPLREDVVKLKQKEDKTKARDRSMSPVPMKSLEKRNLDRSHDRKELEPRGRSPMGGKMSKSPVPPRRARSPDPAPRVQTSSSACSVDNMLHVCSGESLNESSVDMINVDPSDHSNVEMGMLEDETASKAPALPIGQQHNVVLREKHKPISFVDKVRLMRQHRPSMPLAPENRKAWIRKLCSIFQVEDMRRFQQSYGIHLQMAQLEQNVWDMVEESESAVKITEKFFRPLMKLSDDKIKTCLEILKRLGLAEYNEKVKEFSPVFLKKRKVEDACEMEERNGNEDLLDKCNKMAENLKASQDRCSKLEKENSELRNKLAKGDVSSNMHLQNLQGLVALANASANPGTSLLDSHICGLVSQAHNMQGHSRATNTSVTDMATPNIMGNSNGVPLHFGNNSSFGLGNNGSSGEGSSNIYLATIMQNMGDYSKVVGNLAKMGNSSMSQGGMGINSGRSLVNGNADVMGMGNMALTGAMGINGSFNSMHGNANMDMDTGQNMVAGGASNLHNQSVSLSGSNGSLSGFTGLQGLGNSLAATTMSPCLTNGNSGLDALSQAYTEFHQYAGSSGLLSPATEANSPMSLSSQPMPVNLELVVSVDLPKTGDDKKEPLLTGLDFLPDGRLVAVDNMNDKCIIMNERLQRLGTPYKFKRIPLCVVCVSHDTLCVTGGGGGNVVCLLSVSTDNTITLTRQIKTSSKFDSICCMSPSNMVVSTYHDPRPARMLSVDGVESDFDHFLTFPMKTYKVDESRCTYVQSKNTLVLTDRFAHTVYMYDTLKGTSRAVTNENIQEPCGACVGPGDSVLVCSMRKDSIVHLTINGKILGTYPVDMKCPYSICMSKDGTKLVVSNCAIGVKKLHLYKISPAMS</sequence>
<evidence type="ECO:0000313" key="4">
    <source>
        <dbReference type="Proteomes" id="UP000828390"/>
    </source>
</evidence>
<accession>A0A9D4RLC7</accession>
<evidence type="ECO:0000256" key="1">
    <source>
        <dbReference type="SAM" id="Coils"/>
    </source>
</evidence>
<protein>
    <submittedName>
        <fullName evidence="3">Uncharacterized protein</fullName>
    </submittedName>
</protein>
<keyword evidence="4" id="KW-1185">Reference proteome</keyword>
<feature type="coiled-coil region" evidence="1">
    <location>
        <begin position="457"/>
        <end position="491"/>
    </location>
</feature>
<dbReference type="Proteomes" id="UP000828390">
    <property type="component" value="Unassembled WGS sequence"/>
</dbReference>
<feature type="compositionally biased region" description="Low complexity" evidence="2">
    <location>
        <begin position="1"/>
        <end position="11"/>
    </location>
</feature>
<name>A0A9D4RLC7_DREPO</name>
<dbReference type="AlphaFoldDB" id="A0A9D4RLC7"/>
<feature type="compositionally biased region" description="Basic and acidic residues" evidence="2">
    <location>
        <begin position="70"/>
        <end position="84"/>
    </location>
</feature>
<dbReference type="Gene3D" id="2.120.10.30">
    <property type="entry name" value="TolB, C-terminal domain"/>
    <property type="match status" value="1"/>
</dbReference>
<dbReference type="InterPro" id="IPR011042">
    <property type="entry name" value="6-blade_b-propeller_TolB-like"/>
</dbReference>